<dbReference type="Gene3D" id="3.30.40.10">
    <property type="entry name" value="Zinc/RING finger domain, C3HC4 (zinc finger)"/>
    <property type="match status" value="1"/>
</dbReference>
<keyword evidence="1" id="KW-0479">Metal-binding</keyword>
<keyword evidence="2 4" id="KW-0863">Zinc-finger</keyword>
<dbReference type="GO" id="GO:0140082">
    <property type="term" value="F:SUMO-ubiquitin ligase activity"/>
    <property type="evidence" value="ECO:0007669"/>
    <property type="project" value="TreeGrafter"/>
</dbReference>
<dbReference type="GO" id="GO:0008270">
    <property type="term" value="F:zinc ion binding"/>
    <property type="evidence" value="ECO:0007669"/>
    <property type="project" value="UniProtKB-KW"/>
</dbReference>
<proteinExistence type="predicted"/>
<dbReference type="InterPro" id="IPR018957">
    <property type="entry name" value="Znf_C3HC4_RING-type"/>
</dbReference>
<dbReference type="PROSITE" id="PS00518">
    <property type="entry name" value="ZF_RING_1"/>
    <property type="match status" value="1"/>
</dbReference>
<dbReference type="GO" id="GO:0061630">
    <property type="term" value="F:ubiquitin protein ligase activity"/>
    <property type="evidence" value="ECO:0007669"/>
    <property type="project" value="InterPro"/>
</dbReference>
<dbReference type="Proteomes" id="UP000467840">
    <property type="component" value="Chromosome 8"/>
</dbReference>
<sequence>MDSWGLNYLQGNMTNSQGGGWDQGSNLNYLHPDLDLSLSLSIYSNSQEVQTQMHGGSPSQTTNVNEVTIIPQRTLSQAGENSEGNHSFGGLEVLAEATVILTENKAATSMCTNCKRKMLVDSDSNKKAKNVSEIEESSKSVPAPAESTFNCPICLSPFVEPTATRCGHIFCKECILDSLKSSHNKCPNCRKKIGKRSIFRVFLPTTN</sequence>
<dbReference type="GO" id="GO:0006511">
    <property type="term" value="P:ubiquitin-dependent protein catabolic process"/>
    <property type="evidence" value="ECO:0007669"/>
    <property type="project" value="TreeGrafter"/>
</dbReference>
<evidence type="ECO:0000256" key="4">
    <source>
        <dbReference type="PROSITE-ProRule" id="PRU00175"/>
    </source>
</evidence>
<evidence type="ECO:0000313" key="7">
    <source>
        <dbReference type="Proteomes" id="UP000467840"/>
    </source>
</evidence>
<name>A0A6A6KLE2_HEVBR</name>
<dbReference type="AlphaFoldDB" id="A0A6A6KLE2"/>
<organism evidence="6 7">
    <name type="scientific">Hevea brasiliensis</name>
    <name type="common">Para rubber tree</name>
    <name type="synonym">Siphonia brasiliensis</name>
    <dbReference type="NCBI Taxonomy" id="3981"/>
    <lineage>
        <taxon>Eukaryota</taxon>
        <taxon>Viridiplantae</taxon>
        <taxon>Streptophyta</taxon>
        <taxon>Embryophyta</taxon>
        <taxon>Tracheophyta</taxon>
        <taxon>Spermatophyta</taxon>
        <taxon>Magnoliopsida</taxon>
        <taxon>eudicotyledons</taxon>
        <taxon>Gunneridae</taxon>
        <taxon>Pentapetalae</taxon>
        <taxon>rosids</taxon>
        <taxon>fabids</taxon>
        <taxon>Malpighiales</taxon>
        <taxon>Euphorbiaceae</taxon>
        <taxon>Crotonoideae</taxon>
        <taxon>Micrandreae</taxon>
        <taxon>Hevea</taxon>
    </lineage>
</organism>
<keyword evidence="3" id="KW-0862">Zinc</keyword>
<dbReference type="InterPro" id="IPR049627">
    <property type="entry name" value="SLX8"/>
</dbReference>
<dbReference type="EMBL" id="JAAGAX010000016">
    <property type="protein sequence ID" value="KAF2288906.1"/>
    <property type="molecule type" value="Genomic_DNA"/>
</dbReference>
<reference evidence="6 7" key="1">
    <citation type="journal article" date="2020" name="Mol. Plant">
        <title>The Chromosome-Based Rubber Tree Genome Provides New Insights into Spurge Genome Evolution and Rubber Biosynthesis.</title>
        <authorList>
            <person name="Liu J."/>
            <person name="Shi C."/>
            <person name="Shi C.C."/>
            <person name="Li W."/>
            <person name="Zhang Q.J."/>
            <person name="Zhang Y."/>
            <person name="Li K."/>
            <person name="Lu H.F."/>
            <person name="Shi C."/>
            <person name="Zhu S.T."/>
            <person name="Xiao Z.Y."/>
            <person name="Nan H."/>
            <person name="Yue Y."/>
            <person name="Zhu X.G."/>
            <person name="Wu Y."/>
            <person name="Hong X.N."/>
            <person name="Fan G.Y."/>
            <person name="Tong Y."/>
            <person name="Zhang D."/>
            <person name="Mao C.L."/>
            <person name="Liu Y.L."/>
            <person name="Hao S.J."/>
            <person name="Liu W.Q."/>
            <person name="Lv M.Q."/>
            <person name="Zhang H.B."/>
            <person name="Liu Y."/>
            <person name="Hu-Tang G.R."/>
            <person name="Wang J.P."/>
            <person name="Wang J.H."/>
            <person name="Sun Y.H."/>
            <person name="Ni S.B."/>
            <person name="Chen W.B."/>
            <person name="Zhang X.C."/>
            <person name="Jiao Y.N."/>
            <person name="Eichler E.E."/>
            <person name="Li G.H."/>
            <person name="Liu X."/>
            <person name="Gao L.Z."/>
        </authorList>
    </citation>
    <scope>NUCLEOTIDE SEQUENCE [LARGE SCALE GENOMIC DNA]</scope>
    <source>
        <strain evidence="7">cv. GT1</strain>
        <tissue evidence="6">Leaf</tissue>
    </source>
</reference>
<evidence type="ECO:0000256" key="2">
    <source>
        <dbReference type="ARBA" id="ARBA00022771"/>
    </source>
</evidence>
<dbReference type="PANTHER" id="PTHR47094">
    <property type="entry name" value="ELFLESS, ISOFORM B"/>
    <property type="match status" value="1"/>
</dbReference>
<feature type="domain" description="RING-type" evidence="5">
    <location>
        <begin position="151"/>
        <end position="190"/>
    </location>
</feature>
<dbReference type="PANTHER" id="PTHR47094:SF1">
    <property type="entry name" value="RING-TYPE E3 UBIQUITIN TRANSFERASE"/>
    <property type="match status" value="1"/>
</dbReference>
<dbReference type="SMART" id="SM00184">
    <property type="entry name" value="RING"/>
    <property type="match status" value="1"/>
</dbReference>
<dbReference type="GO" id="GO:0032183">
    <property type="term" value="F:SUMO binding"/>
    <property type="evidence" value="ECO:0007669"/>
    <property type="project" value="TreeGrafter"/>
</dbReference>
<dbReference type="PROSITE" id="PS50089">
    <property type="entry name" value="ZF_RING_2"/>
    <property type="match status" value="1"/>
</dbReference>
<evidence type="ECO:0000313" key="6">
    <source>
        <dbReference type="EMBL" id="KAF2288906.1"/>
    </source>
</evidence>
<dbReference type="Pfam" id="PF00097">
    <property type="entry name" value="zf-C3HC4"/>
    <property type="match status" value="1"/>
</dbReference>
<evidence type="ECO:0000256" key="3">
    <source>
        <dbReference type="ARBA" id="ARBA00022833"/>
    </source>
</evidence>
<dbReference type="GO" id="GO:0033768">
    <property type="term" value="C:SUMO-targeted ubiquitin ligase complex"/>
    <property type="evidence" value="ECO:0007669"/>
    <property type="project" value="TreeGrafter"/>
</dbReference>
<accession>A0A6A6KLE2</accession>
<evidence type="ECO:0000259" key="5">
    <source>
        <dbReference type="PROSITE" id="PS50089"/>
    </source>
</evidence>
<dbReference type="InterPro" id="IPR001841">
    <property type="entry name" value="Znf_RING"/>
</dbReference>
<protein>
    <recommendedName>
        <fullName evidence="5">RING-type domain-containing protein</fullName>
    </recommendedName>
</protein>
<evidence type="ECO:0000256" key="1">
    <source>
        <dbReference type="ARBA" id="ARBA00022723"/>
    </source>
</evidence>
<keyword evidence="7" id="KW-1185">Reference proteome</keyword>
<dbReference type="InterPro" id="IPR017907">
    <property type="entry name" value="Znf_RING_CS"/>
</dbReference>
<dbReference type="InterPro" id="IPR013083">
    <property type="entry name" value="Znf_RING/FYVE/PHD"/>
</dbReference>
<gene>
    <name evidence="6" type="ORF">GH714_022708</name>
</gene>
<comment type="caution">
    <text evidence="6">The sequence shown here is derived from an EMBL/GenBank/DDBJ whole genome shotgun (WGS) entry which is preliminary data.</text>
</comment>
<dbReference type="SUPFAM" id="SSF57850">
    <property type="entry name" value="RING/U-box"/>
    <property type="match status" value="1"/>
</dbReference>